<keyword evidence="2" id="KW-1185">Reference proteome</keyword>
<evidence type="ECO:0000313" key="2">
    <source>
        <dbReference type="Proteomes" id="UP001168821"/>
    </source>
</evidence>
<organism evidence="1 2">
    <name type="scientific">Zophobas morio</name>
    <dbReference type="NCBI Taxonomy" id="2755281"/>
    <lineage>
        <taxon>Eukaryota</taxon>
        <taxon>Metazoa</taxon>
        <taxon>Ecdysozoa</taxon>
        <taxon>Arthropoda</taxon>
        <taxon>Hexapoda</taxon>
        <taxon>Insecta</taxon>
        <taxon>Pterygota</taxon>
        <taxon>Neoptera</taxon>
        <taxon>Endopterygota</taxon>
        <taxon>Coleoptera</taxon>
        <taxon>Polyphaga</taxon>
        <taxon>Cucujiformia</taxon>
        <taxon>Tenebrionidae</taxon>
        <taxon>Zophobas</taxon>
    </lineage>
</organism>
<dbReference type="EMBL" id="JALNTZ010000003">
    <property type="protein sequence ID" value="KAJ3659669.1"/>
    <property type="molecule type" value="Genomic_DNA"/>
</dbReference>
<protein>
    <submittedName>
        <fullName evidence="1">Uncharacterized protein</fullName>
    </submittedName>
</protein>
<reference evidence="1" key="1">
    <citation type="journal article" date="2023" name="G3 (Bethesda)">
        <title>Whole genome assemblies of Zophobas morio and Tenebrio molitor.</title>
        <authorList>
            <person name="Kaur S."/>
            <person name="Stinson S.A."/>
            <person name="diCenzo G.C."/>
        </authorList>
    </citation>
    <scope>NUCLEOTIDE SEQUENCE</scope>
    <source>
        <strain evidence="1">QUZm001</strain>
    </source>
</reference>
<name>A0AA38IV04_9CUCU</name>
<proteinExistence type="predicted"/>
<gene>
    <name evidence="1" type="ORF">Zmor_011344</name>
</gene>
<accession>A0AA38IV04</accession>
<dbReference type="AlphaFoldDB" id="A0AA38IV04"/>
<comment type="caution">
    <text evidence="1">The sequence shown here is derived from an EMBL/GenBank/DDBJ whole genome shotgun (WGS) entry which is preliminary data.</text>
</comment>
<sequence length="84" mass="9515">MESLSGSLSVNITESQQLRVILRNISLFHQEHLALVNVDSKDVLLKYGCRLETRRARMENFVPPPSHKALLLEPDLSFVAAEIE</sequence>
<dbReference type="Proteomes" id="UP001168821">
    <property type="component" value="Unassembled WGS sequence"/>
</dbReference>
<evidence type="ECO:0000313" key="1">
    <source>
        <dbReference type="EMBL" id="KAJ3659669.1"/>
    </source>
</evidence>